<accession>A0A093UMS5</accession>
<reference key="1">
    <citation type="journal article" date="2014" name="PLoS Genet.">
        <title>Signature Gene Expression Reveals Novel Clues to the Molecular Mechanisms of Dimorphic Transition in Penicillium marneffei.</title>
        <authorList>
            <person name="Yang E."/>
            <person name="Wang G."/>
            <person name="Cai J."/>
            <person name="Woo P.C."/>
            <person name="Lau S.K."/>
            <person name="Yuen K.-Y."/>
            <person name="Chow W.-N."/>
            <person name="Lin X."/>
        </authorList>
    </citation>
    <scope>NUCLEOTIDE SEQUENCE [LARGE SCALE GENOMIC DNA]</scope>
    <source>
        <strain>PM1</strain>
    </source>
</reference>
<dbReference type="PANTHER" id="PTHR38115:SF1">
    <property type="entry name" value="LIPOCALIN-LIKE DOMAIN-CONTAINING PROTEIN"/>
    <property type="match status" value="1"/>
</dbReference>
<name>A0A093UMS5_TALMA</name>
<dbReference type="PANTHER" id="PTHR38115">
    <property type="entry name" value="LIPOCALIN-LIKE DOMAIN-CONTAINING PROTEIN"/>
    <property type="match status" value="1"/>
</dbReference>
<sequence>MAAPAEASVHNLSGKWELNTTESDDILPVLELQEVPFLVRTLVSKAAVSVTLKQTIHDGVPRIDSTQNSLGHAVEETWFLNWEPRESAHTVFGKMIVRARLVSPTTVGEAVLQGPSQKYTTDWDGDVIELSVENEGWTSTQVWGFTTVEGSRKYVRRSVVKKGHVSKVVQVVYNWVAPIEA</sequence>
<gene>
    <name evidence="1" type="ORF">GQ26_0650090</name>
</gene>
<comment type="caution">
    <text evidence="1">The sequence shown here is derived from an EMBL/GenBank/DDBJ whole genome shotgun (WGS) entry which is preliminary data.</text>
</comment>
<protein>
    <submittedName>
        <fullName evidence="1">Uncharacterized protein</fullName>
    </submittedName>
</protein>
<dbReference type="AlphaFoldDB" id="A0A093UMS5"/>
<organism evidence="1">
    <name type="scientific">Talaromyces marneffei PM1</name>
    <dbReference type="NCBI Taxonomy" id="1077442"/>
    <lineage>
        <taxon>Eukaryota</taxon>
        <taxon>Fungi</taxon>
        <taxon>Dikarya</taxon>
        <taxon>Ascomycota</taxon>
        <taxon>Pezizomycotina</taxon>
        <taxon>Eurotiomycetes</taxon>
        <taxon>Eurotiomycetidae</taxon>
        <taxon>Eurotiales</taxon>
        <taxon>Trichocomaceae</taxon>
        <taxon>Talaromyces</taxon>
        <taxon>Talaromyces sect. Talaromyces</taxon>
    </lineage>
</organism>
<proteinExistence type="predicted"/>
<evidence type="ECO:0000313" key="1">
    <source>
        <dbReference type="EMBL" id="KFX41250.1"/>
    </source>
</evidence>
<reference evidence="1" key="2">
    <citation type="journal article" date="2014" name="PLoS Genet.">
        <title>Signature gene expression reveals novel clues to the molecular mechanisms of dimorphic transition in Penicillium marneffei.</title>
        <authorList>
            <person name="Yang E."/>
            <person name="Wang G."/>
            <person name="Cai J."/>
            <person name="Woo P.C."/>
            <person name="Lau S.K."/>
            <person name="Yuen K.-Y."/>
            <person name="Chow W.-N."/>
            <person name="Lin X."/>
        </authorList>
    </citation>
    <scope>NUCLEOTIDE SEQUENCE</scope>
    <source>
        <strain evidence="1">PM1</strain>
    </source>
</reference>
<dbReference type="EMBL" id="JPOX01000065">
    <property type="protein sequence ID" value="KFX41250.1"/>
    <property type="molecule type" value="Genomic_DNA"/>
</dbReference>
<dbReference type="HOGENOM" id="CLU_088979_2_0_1"/>
<dbReference type="InterPro" id="IPR053037">
    <property type="entry name" value="Pericyclase_pydY-like"/>
</dbReference>